<dbReference type="AlphaFoldDB" id="A0AAV0WT76"/>
<dbReference type="SMART" id="SM00692">
    <property type="entry name" value="DM3"/>
    <property type="match status" value="1"/>
</dbReference>
<evidence type="ECO:0000256" key="5">
    <source>
        <dbReference type="PROSITE-ProRule" id="PRU00309"/>
    </source>
</evidence>
<dbReference type="Proteomes" id="UP001160148">
    <property type="component" value="Unassembled WGS sequence"/>
</dbReference>
<name>A0AAV0WT76_9HEMI</name>
<keyword evidence="2 5" id="KW-0863">Zinc-finger</keyword>
<keyword evidence="1" id="KW-0479">Metal-binding</keyword>
<keyword evidence="4 5" id="KW-0238">DNA-binding</keyword>
<proteinExistence type="predicted"/>
<evidence type="ECO:0000313" key="7">
    <source>
        <dbReference type="EMBL" id="CAI6359062.1"/>
    </source>
</evidence>
<accession>A0AAV0WT76</accession>
<evidence type="ECO:0000259" key="6">
    <source>
        <dbReference type="PROSITE" id="PS50950"/>
    </source>
</evidence>
<keyword evidence="3" id="KW-0862">Zinc</keyword>
<dbReference type="InterPro" id="IPR006612">
    <property type="entry name" value="THAP_Znf"/>
</dbReference>
<reference evidence="7 8" key="1">
    <citation type="submission" date="2023-01" db="EMBL/GenBank/DDBJ databases">
        <authorList>
            <person name="Whitehead M."/>
        </authorList>
    </citation>
    <scope>NUCLEOTIDE SEQUENCE [LARGE SCALE GENOMIC DNA]</scope>
</reference>
<comment type="caution">
    <text evidence="7">The sequence shown here is derived from an EMBL/GenBank/DDBJ whole genome shotgun (WGS) entry which is preliminary data.</text>
</comment>
<evidence type="ECO:0000256" key="3">
    <source>
        <dbReference type="ARBA" id="ARBA00022833"/>
    </source>
</evidence>
<organism evidence="7 8">
    <name type="scientific">Macrosiphum euphorbiae</name>
    <name type="common">potato aphid</name>
    <dbReference type="NCBI Taxonomy" id="13131"/>
    <lineage>
        <taxon>Eukaryota</taxon>
        <taxon>Metazoa</taxon>
        <taxon>Ecdysozoa</taxon>
        <taxon>Arthropoda</taxon>
        <taxon>Hexapoda</taxon>
        <taxon>Insecta</taxon>
        <taxon>Pterygota</taxon>
        <taxon>Neoptera</taxon>
        <taxon>Paraneoptera</taxon>
        <taxon>Hemiptera</taxon>
        <taxon>Sternorrhyncha</taxon>
        <taxon>Aphidomorpha</taxon>
        <taxon>Aphidoidea</taxon>
        <taxon>Aphididae</taxon>
        <taxon>Macrosiphini</taxon>
        <taxon>Macrosiphum</taxon>
    </lineage>
</organism>
<evidence type="ECO:0000256" key="4">
    <source>
        <dbReference type="ARBA" id="ARBA00023125"/>
    </source>
</evidence>
<dbReference type="SMART" id="SM00980">
    <property type="entry name" value="THAP"/>
    <property type="match status" value="1"/>
</dbReference>
<evidence type="ECO:0000313" key="8">
    <source>
        <dbReference type="Proteomes" id="UP001160148"/>
    </source>
</evidence>
<evidence type="ECO:0000256" key="2">
    <source>
        <dbReference type="ARBA" id="ARBA00022771"/>
    </source>
</evidence>
<dbReference type="SUPFAM" id="SSF57716">
    <property type="entry name" value="Glucocorticoid receptor-like (DNA-binding domain)"/>
    <property type="match status" value="1"/>
</dbReference>
<dbReference type="GO" id="GO:0008270">
    <property type="term" value="F:zinc ion binding"/>
    <property type="evidence" value="ECO:0007669"/>
    <property type="project" value="UniProtKB-KW"/>
</dbReference>
<protein>
    <recommendedName>
        <fullName evidence="6">THAP-type domain-containing protein</fullName>
    </recommendedName>
</protein>
<dbReference type="Pfam" id="PF05485">
    <property type="entry name" value="THAP"/>
    <property type="match status" value="1"/>
</dbReference>
<dbReference type="PROSITE" id="PS50950">
    <property type="entry name" value="ZF_THAP"/>
    <property type="match status" value="1"/>
</dbReference>
<evidence type="ECO:0000256" key="1">
    <source>
        <dbReference type="ARBA" id="ARBA00022723"/>
    </source>
</evidence>
<keyword evidence="8" id="KW-1185">Reference proteome</keyword>
<dbReference type="EMBL" id="CARXXK010000002">
    <property type="protein sequence ID" value="CAI6359062.1"/>
    <property type="molecule type" value="Genomic_DNA"/>
</dbReference>
<feature type="domain" description="THAP-type" evidence="6">
    <location>
        <begin position="1"/>
        <end position="78"/>
    </location>
</feature>
<sequence>MVRRCVICGNVDGDNNISLHRIPTDVRRLQWVEFVVNQGSHVNLNSALCSRHFVPGLDYVEGGALRRRLVRTAVPSLVVGPYREREDHLENVDAGVQIPRDELLLEENIEVVEVMMDNDNVEADEVAMDDDNVEIVIVNGDEQVSDDDNFVGVFDLSPLYDIQEVE</sequence>
<gene>
    <name evidence="7" type="ORF">MEUPH1_LOCUS14509</name>
</gene>
<dbReference type="GO" id="GO:0003677">
    <property type="term" value="F:DNA binding"/>
    <property type="evidence" value="ECO:0007669"/>
    <property type="project" value="UniProtKB-UniRule"/>
</dbReference>